<organism evidence="1 2">
    <name type="scientific">Rhodanobacter denitrificans</name>
    <dbReference type="NCBI Taxonomy" id="666685"/>
    <lineage>
        <taxon>Bacteria</taxon>
        <taxon>Pseudomonadati</taxon>
        <taxon>Pseudomonadota</taxon>
        <taxon>Gammaproteobacteria</taxon>
        <taxon>Lysobacterales</taxon>
        <taxon>Rhodanobacteraceae</taxon>
        <taxon>Rhodanobacter</taxon>
    </lineage>
</organism>
<accession>A0A2W5KU42</accession>
<sequence length="112" mass="12296">MSDNELSNAADDPAVEIEWWLAVHGDTLIWARLSVLDSGIAEVFDCDGRVLRYDDDQAGRAALLDAEFRALDGLDEEDAAVLGFDLESIEPPRGDEDEDLIPQMIVKLVGHA</sequence>
<dbReference type="Proteomes" id="UP000249046">
    <property type="component" value="Unassembled WGS sequence"/>
</dbReference>
<dbReference type="AlphaFoldDB" id="A0A2W5KU42"/>
<proteinExistence type="predicted"/>
<evidence type="ECO:0000313" key="2">
    <source>
        <dbReference type="Proteomes" id="UP000249046"/>
    </source>
</evidence>
<evidence type="ECO:0000313" key="1">
    <source>
        <dbReference type="EMBL" id="PZQ19579.1"/>
    </source>
</evidence>
<gene>
    <name evidence="1" type="ORF">DI564_02420</name>
</gene>
<dbReference type="EMBL" id="QFPO01000002">
    <property type="protein sequence ID" value="PZQ19579.1"/>
    <property type="molecule type" value="Genomic_DNA"/>
</dbReference>
<name>A0A2W5KU42_9GAMM</name>
<reference evidence="1 2" key="1">
    <citation type="submission" date="2017-08" db="EMBL/GenBank/DDBJ databases">
        <title>Infants hospitalized years apart are colonized by the same room-sourced microbial strains.</title>
        <authorList>
            <person name="Brooks B."/>
            <person name="Olm M.R."/>
            <person name="Firek B.A."/>
            <person name="Baker R."/>
            <person name="Thomas B.C."/>
            <person name="Morowitz M.J."/>
            <person name="Banfield J.F."/>
        </authorList>
    </citation>
    <scope>NUCLEOTIDE SEQUENCE [LARGE SCALE GENOMIC DNA]</scope>
    <source>
        <strain evidence="1">S2_005_003_R2_42</strain>
    </source>
</reference>
<protein>
    <submittedName>
        <fullName evidence="1">Uncharacterized protein</fullName>
    </submittedName>
</protein>
<comment type="caution">
    <text evidence="1">The sequence shown here is derived from an EMBL/GenBank/DDBJ whole genome shotgun (WGS) entry which is preliminary data.</text>
</comment>